<evidence type="ECO:0000313" key="6">
    <source>
        <dbReference type="Proteomes" id="UP000597206"/>
    </source>
</evidence>
<sequence length="301" mass="33724">MVELAELMTQYADKFQLNQLEGSIDTAIPGVRFYRSGLTAAKAPFMYDSGIIILGQGHKKITVGNEKQVTYGPNDYLVAGVPMPLECESFGSQQEPILGLTIRIDHAMIVKQVRLMNELGATVKRKHQDRCGVNSVAMNEKMLHSCKRLMLALLEPIEAKVLGDVLLEEILFRVLTSEEGHLFEQLASFDGQYARVAKALAKVHADFCQPLTVQELAQEANMSVSAFHQAFRHVTMESPLQYLKKVRLNKAKQMIQTEGVRVNDAARLVGYSSPSQFSREFKRHFNQTPRASKSLNEVVEV</sequence>
<keyword evidence="1" id="KW-0805">Transcription regulation</keyword>
<protein>
    <submittedName>
        <fullName evidence="5">AraC family transcriptional regulator</fullName>
    </submittedName>
</protein>
<dbReference type="PANTHER" id="PTHR43436:SF2">
    <property type="entry name" value="ARAC_XYLS FAMILY TRANSCRIPTIONAL REGULATOR"/>
    <property type="match status" value="1"/>
</dbReference>
<dbReference type="InterPro" id="IPR018060">
    <property type="entry name" value="HTH_AraC"/>
</dbReference>
<dbReference type="Gene3D" id="1.10.10.60">
    <property type="entry name" value="Homeodomain-like"/>
    <property type="match status" value="2"/>
</dbReference>
<dbReference type="EMBL" id="JADPMR010000004">
    <property type="protein sequence ID" value="MBF9002435.1"/>
    <property type="molecule type" value="Genomic_DNA"/>
</dbReference>
<dbReference type="PROSITE" id="PS00041">
    <property type="entry name" value="HTH_ARAC_FAMILY_1"/>
    <property type="match status" value="1"/>
</dbReference>
<dbReference type="InterPro" id="IPR009057">
    <property type="entry name" value="Homeodomain-like_sf"/>
</dbReference>
<dbReference type="SMART" id="SM00342">
    <property type="entry name" value="HTH_ARAC"/>
    <property type="match status" value="1"/>
</dbReference>
<dbReference type="Pfam" id="PF06719">
    <property type="entry name" value="AraC_N"/>
    <property type="match status" value="1"/>
</dbReference>
<evidence type="ECO:0000313" key="5">
    <source>
        <dbReference type="EMBL" id="MBF9002435.1"/>
    </source>
</evidence>
<keyword evidence="6" id="KW-1185">Reference proteome</keyword>
<comment type="caution">
    <text evidence="5">The sequence shown here is derived from an EMBL/GenBank/DDBJ whole genome shotgun (WGS) entry which is preliminary data.</text>
</comment>
<dbReference type="InterPro" id="IPR018062">
    <property type="entry name" value="HTH_AraC-typ_CS"/>
</dbReference>
<dbReference type="PROSITE" id="PS01124">
    <property type="entry name" value="HTH_ARAC_FAMILY_2"/>
    <property type="match status" value="1"/>
</dbReference>
<feature type="domain" description="HTH araC/xylS-type" evidence="4">
    <location>
        <begin position="197"/>
        <end position="295"/>
    </location>
</feature>
<organism evidence="5 6">
    <name type="scientific">Vibrio nitrifigilis</name>
    <dbReference type="NCBI Taxonomy" id="2789781"/>
    <lineage>
        <taxon>Bacteria</taxon>
        <taxon>Pseudomonadati</taxon>
        <taxon>Pseudomonadota</taxon>
        <taxon>Gammaproteobacteria</taxon>
        <taxon>Vibrionales</taxon>
        <taxon>Vibrionaceae</taxon>
        <taxon>Vibrio</taxon>
    </lineage>
</organism>
<evidence type="ECO:0000256" key="2">
    <source>
        <dbReference type="ARBA" id="ARBA00023125"/>
    </source>
</evidence>
<evidence type="ECO:0000256" key="3">
    <source>
        <dbReference type="ARBA" id="ARBA00023163"/>
    </source>
</evidence>
<gene>
    <name evidence="5" type="ORF">I1A42_18345</name>
</gene>
<dbReference type="SUPFAM" id="SSF46689">
    <property type="entry name" value="Homeodomain-like"/>
    <property type="match status" value="2"/>
</dbReference>
<dbReference type="PANTHER" id="PTHR43436">
    <property type="entry name" value="ARAC-FAMILY TRANSCRIPTIONAL REGULATOR"/>
    <property type="match status" value="1"/>
</dbReference>
<keyword evidence="3" id="KW-0804">Transcription</keyword>
<evidence type="ECO:0000259" key="4">
    <source>
        <dbReference type="PROSITE" id="PS01124"/>
    </source>
</evidence>
<dbReference type="Pfam" id="PF12833">
    <property type="entry name" value="HTH_18"/>
    <property type="match status" value="1"/>
</dbReference>
<accession>A0ABS0GJC7</accession>
<name>A0ABS0GJC7_9VIBR</name>
<evidence type="ECO:0000256" key="1">
    <source>
        <dbReference type="ARBA" id="ARBA00023015"/>
    </source>
</evidence>
<reference evidence="5 6" key="1">
    <citation type="submission" date="2020-11" db="EMBL/GenBank/DDBJ databases">
        <title>Vibrio nitrifigilis sp. nov., a marine nitrogen-fixing bacterium isolated from the lagoon sediment of an islet inside an atoll.</title>
        <authorList>
            <person name="Wang L.-T."/>
            <person name="Shieh W.Y."/>
        </authorList>
    </citation>
    <scope>NUCLEOTIDE SEQUENCE [LARGE SCALE GENOMIC DNA]</scope>
    <source>
        <strain evidence="5 6">NFV-1</strain>
    </source>
</reference>
<keyword evidence="2" id="KW-0238">DNA-binding</keyword>
<dbReference type="InterPro" id="IPR009594">
    <property type="entry name" value="Tscrpt_reg_HTH_AraC_N"/>
</dbReference>
<dbReference type="RefSeq" id="WP_196124326.1">
    <property type="nucleotide sequence ID" value="NZ_JADPMR010000004.1"/>
</dbReference>
<proteinExistence type="predicted"/>
<dbReference type="Proteomes" id="UP000597206">
    <property type="component" value="Unassembled WGS sequence"/>
</dbReference>